<dbReference type="InterPro" id="IPR016032">
    <property type="entry name" value="Sig_transdc_resp-reg_C-effctor"/>
</dbReference>
<dbReference type="Proteomes" id="UP000317374">
    <property type="component" value="Unassembled WGS sequence"/>
</dbReference>
<accession>A0A564MKI9</accession>
<dbReference type="RefSeq" id="WP_142514308.1">
    <property type="nucleotide sequence ID" value="NZ_CABGGW010000048.1"/>
</dbReference>
<dbReference type="OrthoDB" id="6565473at2"/>
<reference evidence="3 4" key="1">
    <citation type="submission" date="2019-07" db="EMBL/GenBank/DDBJ databases">
        <authorList>
            <person name="Brisse S."/>
            <person name="Rodrigues C."/>
            <person name="Thorpe H."/>
        </authorList>
    </citation>
    <scope>NUCLEOTIDE SEQUENCE [LARGE SCALE GENOMIC DNA]</scope>
    <source>
        <strain evidence="3">SB6422</strain>
    </source>
</reference>
<dbReference type="AlphaFoldDB" id="A0A564MKI9"/>
<evidence type="ECO:0000256" key="1">
    <source>
        <dbReference type="ARBA" id="ARBA00023125"/>
    </source>
</evidence>
<dbReference type="InterPro" id="IPR036388">
    <property type="entry name" value="WH-like_DNA-bd_sf"/>
</dbReference>
<name>A0A564MKI9_9ENTR</name>
<dbReference type="GO" id="GO:0006355">
    <property type="term" value="P:regulation of DNA-templated transcription"/>
    <property type="evidence" value="ECO:0007669"/>
    <property type="project" value="InterPro"/>
</dbReference>
<protein>
    <submittedName>
        <fullName evidence="3">Transcription factor YjjQ</fullName>
    </submittedName>
</protein>
<keyword evidence="1" id="KW-0238">DNA-binding</keyword>
<evidence type="ECO:0000313" key="4">
    <source>
        <dbReference type="Proteomes" id="UP000317374"/>
    </source>
</evidence>
<proteinExistence type="predicted"/>
<dbReference type="PROSITE" id="PS50043">
    <property type="entry name" value="HTH_LUXR_2"/>
    <property type="match status" value="1"/>
</dbReference>
<feature type="domain" description="HTH luxR-type" evidence="2">
    <location>
        <begin position="147"/>
        <end position="212"/>
    </location>
</feature>
<dbReference type="PANTHER" id="PTHR43214:SF30">
    <property type="entry name" value="TRANSCRIPTION FACTOR YJJQ-RELATED"/>
    <property type="match status" value="1"/>
</dbReference>
<organism evidence="3 4">
    <name type="scientific">Klebsiella huaxiensis</name>
    <dbReference type="NCBI Taxonomy" id="2153354"/>
    <lineage>
        <taxon>Bacteria</taxon>
        <taxon>Pseudomonadati</taxon>
        <taxon>Pseudomonadota</taxon>
        <taxon>Gammaproteobacteria</taxon>
        <taxon>Enterobacterales</taxon>
        <taxon>Enterobacteriaceae</taxon>
        <taxon>Klebsiella/Raoultella group</taxon>
        <taxon>Klebsiella</taxon>
    </lineage>
</organism>
<dbReference type="SUPFAM" id="SSF46894">
    <property type="entry name" value="C-terminal effector domain of the bipartite response regulators"/>
    <property type="match status" value="1"/>
</dbReference>
<dbReference type="EMBL" id="CABGGW010000048">
    <property type="protein sequence ID" value="VUS94350.1"/>
    <property type="molecule type" value="Genomic_DNA"/>
</dbReference>
<evidence type="ECO:0000313" key="3">
    <source>
        <dbReference type="EMBL" id="VUS94350.1"/>
    </source>
</evidence>
<dbReference type="InterPro" id="IPR000792">
    <property type="entry name" value="Tscrpt_reg_LuxR_C"/>
</dbReference>
<dbReference type="Gene3D" id="1.10.10.10">
    <property type="entry name" value="Winged helix-like DNA-binding domain superfamily/Winged helix DNA-binding domain"/>
    <property type="match status" value="1"/>
</dbReference>
<dbReference type="GO" id="GO:0003677">
    <property type="term" value="F:DNA binding"/>
    <property type="evidence" value="ECO:0007669"/>
    <property type="project" value="UniProtKB-KW"/>
</dbReference>
<dbReference type="PRINTS" id="PR00038">
    <property type="entry name" value="HTHLUXR"/>
</dbReference>
<dbReference type="PANTHER" id="PTHR43214">
    <property type="entry name" value="TWO-COMPONENT RESPONSE REGULATOR"/>
    <property type="match status" value="1"/>
</dbReference>
<dbReference type="Pfam" id="PF00196">
    <property type="entry name" value="GerE"/>
    <property type="match status" value="1"/>
</dbReference>
<dbReference type="SMART" id="SM00421">
    <property type="entry name" value="HTH_LUXR"/>
    <property type="match status" value="1"/>
</dbReference>
<dbReference type="CDD" id="cd06170">
    <property type="entry name" value="LuxR_C_like"/>
    <property type="match status" value="1"/>
</dbReference>
<dbReference type="InterPro" id="IPR039420">
    <property type="entry name" value="WalR-like"/>
</dbReference>
<gene>
    <name evidence="3" type="primary">yjjQ_1</name>
    <name evidence="3" type="ORF">SB6422_03080</name>
</gene>
<sequence length="224" mass="25428">MLPKQNKYTIIISEKPIVQFSLNKIIREQLSDYEINFLSSIDELTQLQLRRTTLILADLSGEIDNPRIFFDNYCSLMIQNVNIHWIFIVKNIYFPLAIELLMKPETTLLLDTSPVTDLIEVISAFRLAPGGAGKISLLHKKGDVTKVERKIAALTPSEIEVLRFFAKGWGGNQIAAFLKKSNKTISAQKSNAMRRLSLHNNAELYAWITSTEGVKSLYIDSYYG</sequence>
<evidence type="ECO:0000259" key="2">
    <source>
        <dbReference type="PROSITE" id="PS50043"/>
    </source>
</evidence>